<evidence type="ECO:0000313" key="1">
    <source>
        <dbReference type="EMBL" id="KKN45822.1"/>
    </source>
</evidence>
<sequence length="1014" mass="119695">ESLSPIRFFFQHISKFDTLIQDTKEDMGYILDEFHAKKEVISKKVLHTEEMVETLYCLVSIFYNVKTYKAFAEYQTYFKQFKEEGKIITSLSMRKFVKHMNWIKKFTHIAPTYQLNWNAINAHIIMVFLSFNPNIKRSRILTMLKQLPFFLAPRFVLTGLGINVTGFIVIPKVYLTDFLEFISKLEKHGYLMNHACIDLKKYYFLMNLNYFREFHAHNSIINPYLNIYDDKYEFTLEVNPKEISEAQDLSLLDFLILDRIRFISAYGFGFESRKKDIPVLKSDLMNAITNQQSLIKNLKEKLSIFSASPETKQLFLSFLERNKKFGFFYIKNLLEDILNCVLLIENSLSNHPEISSMHHFQRFIKHNSITASIDNNIILASPITTSMYHELFSLYFSSPHLYKKEVSMLQLYQEIFDLCYQLKILDFASILHIISHESAREKIYNSKEKKLSQSYENYKMQNITSQVIDEKIKFYLDTNPPTIIPKMAIGTDSYNYSLLLILKDSLVVRNKAFELKKFFPMATLFNARNLITGEKTILLEEIVPYLTDGEFMRLCMIVHNIFRDDIIYFRPQFWIGWVPASTLKHFYDLTENKFFYTPALFKEFFIYTQKIFGNVEASQTSKISQKTPQSMWLCGSADDTMAKLITDVNRRIKKERYNTITTDLHLLQDLNNNINQYIFHPQDFNKILDENVVKQHVDSIQFKPSLKSFGVDQCYMFIRMNTMNGIDFKELISTTFQSVRCTFPSCEDSSLLIKFLHPSTHPHARYLEQLRSLNIIIESCVFSVKKLYQVLHFASNITSEGLEYNINYFKIHMQKSLFDPSFIPPAIKTSSFEDVKTYKFDTNSPPFNHLIELCSAHDIKMTPFQIINHKNKMNKIVPLLEKKMLIPLLKIKNFGLHNKVHIILPDLSRRQLQSIIRVFQFFNIVKLYEIEGDYFISGFSERKTFMNGLFIKLYFPDINWFEFLEEFEKLFDYLDIPHYAIITNLTKENGFVERVYGPDFLKSYNPLKNIQFIL</sequence>
<accession>A0A0F9R904</accession>
<proteinExistence type="predicted"/>
<comment type="caution">
    <text evidence="1">The sequence shown here is derived from an EMBL/GenBank/DDBJ whole genome shotgun (WGS) entry which is preliminary data.</text>
</comment>
<dbReference type="AlphaFoldDB" id="A0A0F9R904"/>
<gene>
    <name evidence="1" type="ORF">LCGC14_0679060</name>
</gene>
<protein>
    <submittedName>
        <fullName evidence="1">Uncharacterized protein</fullName>
    </submittedName>
</protein>
<name>A0A0F9R904_9ZZZZ</name>
<dbReference type="EMBL" id="LAZR01001364">
    <property type="protein sequence ID" value="KKN45822.1"/>
    <property type="molecule type" value="Genomic_DNA"/>
</dbReference>
<reference evidence="1" key="1">
    <citation type="journal article" date="2015" name="Nature">
        <title>Complex archaea that bridge the gap between prokaryotes and eukaryotes.</title>
        <authorList>
            <person name="Spang A."/>
            <person name="Saw J.H."/>
            <person name="Jorgensen S.L."/>
            <person name="Zaremba-Niedzwiedzka K."/>
            <person name="Martijn J."/>
            <person name="Lind A.E."/>
            <person name="van Eijk R."/>
            <person name="Schleper C."/>
            <person name="Guy L."/>
            <person name="Ettema T.J."/>
        </authorList>
    </citation>
    <scope>NUCLEOTIDE SEQUENCE</scope>
</reference>
<feature type="non-terminal residue" evidence="1">
    <location>
        <position position="1"/>
    </location>
</feature>
<organism evidence="1">
    <name type="scientific">marine sediment metagenome</name>
    <dbReference type="NCBI Taxonomy" id="412755"/>
    <lineage>
        <taxon>unclassified sequences</taxon>
        <taxon>metagenomes</taxon>
        <taxon>ecological metagenomes</taxon>
    </lineage>
</organism>